<keyword evidence="1" id="KW-0805">Transcription regulation</keyword>
<dbReference type="PANTHER" id="PTHR30055:SF234">
    <property type="entry name" value="HTH-TYPE TRANSCRIPTIONAL REGULATOR BETI"/>
    <property type="match status" value="1"/>
</dbReference>
<keyword evidence="2 4" id="KW-0238">DNA-binding</keyword>
<gene>
    <name evidence="6" type="ORF">SAMN04489730_3611</name>
</gene>
<feature type="DNA-binding region" description="H-T-H motif" evidence="4">
    <location>
        <begin position="29"/>
        <end position="48"/>
    </location>
</feature>
<feature type="domain" description="HTH tetR-type" evidence="5">
    <location>
        <begin position="6"/>
        <end position="66"/>
    </location>
</feature>
<dbReference type="Pfam" id="PF00440">
    <property type="entry name" value="TetR_N"/>
    <property type="match status" value="1"/>
</dbReference>
<proteinExistence type="predicted"/>
<sequence>MNDEDLTARARIRDAAIRLFTERGTEKTSILDIAREAGVSGGLIRHHFGSKDGLREACDTYVFAELLKFKEEVLAKGAANPGFLPTFDARQLLFRRYLGRAMIDGSEAAATQFTGIVDGTERYFREQGIDLPDPRACAAALAAMTGGLMILQDHIARALGEEPGTHEAMLRMSLAAGHLFTHPLGTPEVLEKAREALAAHQRKE</sequence>
<evidence type="ECO:0000256" key="4">
    <source>
        <dbReference type="PROSITE-ProRule" id="PRU00335"/>
    </source>
</evidence>
<dbReference type="GO" id="GO:0003700">
    <property type="term" value="F:DNA-binding transcription factor activity"/>
    <property type="evidence" value="ECO:0007669"/>
    <property type="project" value="TreeGrafter"/>
</dbReference>
<dbReference type="OrthoDB" id="3403733at2"/>
<keyword evidence="7" id="KW-1185">Reference proteome</keyword>
<dbReference type="RefSeq" id="WP_072477385.1">
    <property type="nucleotide sequence ID" value="NZ_FPJG01000006.1"/>
</dbReference>
<dbReference type="PRINTS" id="PR00455">
    <property type="entry name" value="HTHTETR"/>
</dbReference>
<dbReference type="Proteomes" id="UP000182740">
    <property type="component" value="Unassembled WGS sequence"/>
</dbReference>
<dbReference type="InterPro" id="IPR050109">
    <property type="entry name" value="HTH-type_TetR-like_transc_reg"/>
</dbReference>
<protein>
    <submittedName>
        <fullName evidence="6">Regulatory protein, tetR family</fullName>
    </submittedName>
</protein>
<dbReference type="SUPFAM" id="SSF46689">
    <property type="entry name" value="Homeodomain-like"/>
    <property type="match status" value="1"/>
</dbReference>
<dbReference type="GO" id="GO:0000976">
    <property type="term" value="F:transcription cis-regulatory region binding"/>
    <property type="evidence" value="ECO:0007669"/>
    <property type="project" value="TreeGrafter"/>
</dbReference>
<name>A0A1K1RMU5_9PSEU</name>
<dbReference type="InterPro" id="IPR009057">
    <property type="entry name" value="Homeodomain-like_sf"/>
</dbReference>
<dbReference type="PANTHER" id="PTHR30055">
    <property type="entry name" value="HTH-TYPE TRANSCRIPTIONAL REGULATOR RUTR"/>
    <property type="match status" value="1"/>
</dbReference>
<dbReference type="STRING" id="546364.SAMN04489730_3611"/>
<dbReference type="PROSITE" id="PS50977">
    <property type="entry name" value="HTH_TETR_2"/>
    <property type="match status" value="1"/>
</dbReference>
<evidence type="ECO:0000256" key="3">
    <source>
        <dbReference type="ARBA" id="ARBA00023163"/>
    </source>
</evidence>
<evidence type="ECO:0000256" key="2">
    <source>
        <dbReference type="ARBA" id="ARBA00023125"/>
    </source>
</evidence>
<accession>A0A1K1RMU5</accession>
<evidence type="ECO:0000259" key="5">
    <source>
        <dbReference type="PROSITE" id="PS50977"/>
    </source>
</evidence>
<evidence type="ECO:0000313" key="6">
    <source>
        <dbReference type="EMBL" id="SFW73425.1"/>
    </source>
</evidence>
<dbReference type="Gene3D" id="1.10.357.10">
    <property type="entry name" value="Tetracycline Repressor, domain 2"/>
    <property type="match status" value="1"/>
</dbReference>
<evidence type="ECO:0000256" key="1">
    <source>
        <dbReference type="ARBA" id="ARBA00023015"/>
    </source>
</evidence>
<organism evidence="6 7">
    <name type="scientific">Amycolatopsis australiensis</name>
    <dbReference type="NCBI Taxonomy" id="546364"/>
    <lineage>
        <taxon>Bacteria</taxon>
        <taxon>Bacillati</taxon>
        <taxon>Actinomycetota</taxon>
        <taxon>Actinomycetes</taxon>
        <taxon>Pseudonocardiales</taxon>
        <taxon>Pseudonocardiaceae</taxon>
        <taxon>Amycolatopsis</taxon>
    </lineage>
</organism>
<dbReference type="AlphaFoldDB" id="A0A1K1RMU5"/>
<dbReference type="InterPro" id="IPR001647">
    <property type="entry name" value="HTH_TetR"/>
</dbReference>
<dbReference type="EMBL" id="FPJG01000006">
    <property type="protein sequence ID" value="SFW73425.1"/>
    <property type="molecule type" value="Genomic_DNA"/>
</dbReference>
<reference evidence="7" key="1">
    <citation type="submission" date="2016-11" db="EMBL/GenBank/DDBJ databases">
        <authorList>
            <person name="Varghese N."/>
            <person name="Submissions S."/>
        </authorList>
    </citation>
    <scope>NUCLEOTIDE SEQUENCE [LARGE SCALE GENOMIC DNA]</scope>
    <source>
        <strain evidence="7">DSM 44671</strain>
    </source>
</reference>
<keyword evidence="3" id="KW-0804">Transcription</keyword>
<evidence type="ECO:0000313" key="7">
    <source>
        <dbReference type="Proteomes" id="UP000182740"/>
    </source>
</evidence>